<name>A0A1B2IC84_9CAUD</name>
<evidence type="ECO:0000313" key="2">
    <source>
        <dbReference type="Proteomes" id="UP000201594"/>
    </source>
</evidence>
<dbReference type="RefSeq" id="YP_009278342.1">
    <property type="nucleotide sequence ID" value="NC_031007.1"/>
</dbReference>
<dbReference type="KEGG" id="vg:29061634"/>
<dbReference type="OrthoDB" id="9090at10239"/>
<dbReference type="GeneID" id="29061634"/>
<dbReference type="Proteomes" id="UP000201594">
    <property type="component" value="Segment"/>
</dbReference>
<proteinExistence type="predicted"/>
<evidence type="ECO:0000313" key="1">
    <source>
        <dbReference type="EMBL" id="ANZ48880.1"/>
    </source>
</evidence>
<reference evidence="1 2" key="1">
    <citation type="submission" date="2016-06" db="EMBL/GenBank/DDBJ databases">
        <authorList>
            <person name="Kjaerup R.B."/>
            <person name="Dalgaard T.S."/>
            <person name="Juul-Madsen H.R."/>
        </authorList>
    </citation>
    <scope>NUCLEOTIDE SEQUENCE [LARGE SCALE GENOMIC DNA]</scope>
</reference>
<protein>
    <submittedName>
        <fullName evidence="1">Uncharacterized protein</fullName>
    </submittedName>
</protein>
<dbReference type="EMBL" id="KX397367">
    <property type="protein sequence ID" value="ANZ48880.1"/>
    <property type="molecule type" value="Genomic_DNA"/>
</dbReference>
<sequence length="273" mass="31047">MALSTVDRVFGLEYPMSIATSLAFEGLLHTGEHAADKGEPPVHSFRAIFVNVRTLFRNVYNAFEDKKAELDADIALAAIEEDVKTIRETVAAVSPSTICVFYLCQYKTINKEFPQAKFKNPSTPNQTHYNSVEMDVYRRVVKDELFEAKLFDVEISNNVDTVCLTHLPIDLLWQKNFPKLALLESHTGKVKGQLEWYTKLNGKPENVPFNKATLTLYGDGVMFAPEDLKSRRVLEKVAAKFSWNQSTTMSRIKSTLRIANEPFLIEYIDRLSK</sequence>
<gene>
    <name evidence="1" type="ORF">EARLPHILLIPIV_30</name>
</gene>
<organism evidence="1 2">
    <name type="scientific">Erwinia phage vB_EamM_EarlPhillipIV</name>
    <dbReference type="NCBI Taxonomy" id="1883372"/>
    <lineage>
        <taxon>Viruses</taxon>
        <taxon>Duplodnaviria</taxon>
        <taxon>Heunggongvirae</taxon>
        <taxon>Uroviricota</taxon>
        <taxon>Caudoviricetes</taxon>
        <taxon>Chimalliviridae</taxon>
        <taxon>Derbicusvirus</taxon>
        <taxon>Derbicusvirus derbicus</taxon>
    </lineage>
</organism>
<accession>A0A1B2IC84</accession>